<evidence type="ECO:0000256" key="6">
    <source>
        <dbReference type="SAM" id="MobiDB-lite"/>
    </source>
</evidence>
<evidence type="ECO:0000256" key="3">
    <source>
        <dbReference type="ARBA" id="ARBA00010137"/>
    </source>
</evidence>
<name>A0ABR0T360_9HYPO</name>
<keyword evidence="9" id="KW-1185">Reference proteome</keyword>
<dbReference type="CDD" id="cd22920">
    <property type="entry name" value="HFD_CENP-T"/>
    <property type="match status" value="1"/>
</dbReference>
<feature type="region of interest" description="Disordered" evidence="6">
    <location>
        <begin position="115"/>
        <end position="175"/>
    </location>
</feature>
<keyword evidence="5" id="KW-0539">Nucleus</keyword>
<evidence type="ECO:0000313" key="9">
    <source>
        <dbReference type="Proteomes" id="UP001338125"/>
    </source>
</evidence>
<dbReference type="EMBL" id="JAVFKD010000001">
    <property type="protein sequence ID" value="KAK5998888.1"/>
    <property type="molecule type" value="Genomic_DNA"/>
</dbReference>
<gene>
    <name evidence="8" type="ORF">PT974_01272</name>
</gene>
<feature type="compositionally biased region" description="Low complexity" evidence="6">
    <location>
        <begin position="121"/>
        <end position="135"/>
    </location>
</feature>
<evidence type="ECO:0000256" key="1">
    <source>
        <dbReference type="ARBA" id="ARBA00004123"/>
    </source>
</evidence>
<dbReference type="Gene3D" id="1.10.20.10">
    <property type="entry name" value="Histone, subunit A"/>
    <property type="match status" value="1"/>
</dbReference>
<evidence type="ECO:0000256" key="2">
    <source>
        <dbReference type="ARBA" id="ARBA00004286"/>
    </source>
</evidence>
<comment type="similarity">
    <text evidence="3">Belongs to the CENP-T/CNN1 family.</text>
</comment>
<dbReference type="InterPro" id="IPR028255">
    <property type="entry name" value="CENP-T"/>
</dbReference>
<feature type="region of interest" description="Disordered" evidence="6">
    <location>
        <begin position="474"/>
        <end position="504"/>
    </location>
</feature>
<dbReference type="SUPFAM" id="SSF47113">
    <property type="entry name" value="Histone-fold"/>
    <property type="match status" value="1"/>
</dbReference>
<proteinExistence type="inferred from homology"/>
<evidence type="ECO:0000259" key="7">
    <source>
        <dbReference type="Pfam" id="PF15511"/>
    </source>
</evidence>
<dbReference type="PANTHER" id="PTHR46904:SF1">
    <property type="entry name" value="CENTROMERE PROTEIN T"/>
    <property type="match status" value="1"/>
</dbReference>
<comment type="caution">
    <text evidence="8">The sequence shown here is derived from an EMBL/GenBank/DDBJ whole genome shotgun (WGS) entry which is preliminary data.</text>
</comment>
<feature type="domain" description="CENP-T/Histone H4 histone fold" evidence="7">
    <location>
        <begin position="374"/>
        <end position="480"/>
    </location>
</feature>
<sequence>MDTTPTPYGNRLNGRTPAITPNRRAISLEPPSSRRSIHTPLDRSLSRDLLNSIRRGTPGRSNAPTPHAKAARRALDQRRNAMFTPGKNRRRSLRIQRETPMDILRNLGRALAPKTQPIITSSSSPVKNSPSVLPLPDDDDDELPIDRPRLSLPLDDDDDSDLHPHRSSMLDEGNYTVQSIELPRRAISEQPSRMSLGGFGSDGVSDFIMNNDPTEGLGRQSDFFPGLLEDIQAREEDEADFTYERIEVEPARRMTMGGRESDFNLEMPAGLDDQTTFMMSELAPDAESTIRIVEHSFAEAAGNEAREYPDGDVLSDDDDGYQGYGDYGDYEIVDDEDNVDTSEAIVEVEDNGQRAETGDIAPKSGKKRNRVSSHGIEFPPLPPSFVKRVAHTALQSSGLSNSRISPDTLEALTQASEWFFEQLGDDLGAYASHAKRKTIEEGDIITLMRRQRQIGGDSTMFSLAQRHLPRELLQELRMPVPQLSKQPRGKRKQQDDDQDESEIT</sequence>
<feature type="region of interest" description="Disordered" evidence="6">
    <location>
        <begin position="351"/>
        <end position="377"/>
    </location>
</feature>
<evidence type="ECO:0000313" key="8">
    <source>
        <dbReference type="EMBL" id="KAK5998888.1"/>
    </source>
</evidence>
<organism evidence="8 9">
    <name type="scientific">Cladobotryum mycophilum</name>
    <dbReference type="NCBI Taxonomy" id="491253"/>
    <lineage>
        <taxon>Eukaryota</taxon>
        <taxon>Fungi</taxon>
        <taxon>Dikarya</taxon>
        <taxon>Ascomycota</taxon>
        <taxon>Pezizomycotina</taxon>
        <taxon>Sordariomycetes</taxon>
        <taxon>Hypocreomycetidae</taxon>
        <taxon>Hypocreales</taxon>
        <taxon>Hypocreaceae</taxon>
        <taxon>Cladobotryum</taxon>
    </lineage>
</organism>
<dbReference type="InterPro" id="IPR035425">
    <property type="entry name" value="CENP-T/H4_C"/>
</dbReference>
<dbReference type="PANTHER" id="PTHR46904">
    <property type="entry name" value="CENTROMERE PROTEIN T"/>
    <property type="match status" value="1"/>
</dbReference>
<dbReference type="Proteomes" id="UP001338125">
    <property type="component" value="Unassembled WGS sequence"/>
</dbReference>
<keyword evidence="4" id="KW-0158">Chromosome</keyword>
<comment type="subcellular location">
    <subcellularLocation>
        <location evidence="2">Chromosome</location>
    </subcellularLocation>
    <subcellularLocation>
        <location evidence="1">Nucleus</location>
    </subcellularLocation>
</comment>
<dbReference type="InterPro" id="IPR009072">
    <property type="entry name" value="Histone-fold"/>
</dbReference>
<dbReference type="Pfam" id="PF15511">
    <property type="entry name" value="CENP-T_C"/>
    <property type="match status" value="1"/>
</dbReference>
<evidence type="ECO:0000256" key="5">
    <source>
        <dbReference type="ARBA" id="ARBA00023242"/>
    </source>
</evidence>
<protein>
    <submittedName>
        <fullName evidence="8">Inner kinetochore subunit cnp20</fullName>
    </submittedName>
</protein>
<evidence type="ECO:0000256" key="4">
    <source>
        <dbReference type="ARBA" id="ARBA00022454"/>
    </source>
</evidence>
<reference evidence="8 9" key="1">
    <citation type="submission" date="2024-01" db="EMBL/GenBank/DDBJ databases">
        <title>Complete genome of Cladobotryum mycophilum ATHUM6906.</title>
        <authorList>
            <person name="Christinaki A.C."/>
            <person name="Myridakis A.I."/>
            <person name="Kouvelis V.N."/>
        </authorList>
    </citation>
    <scope>NUCLEOTIDE SEQUENCE [LARGE SCALE GENOMIC DNA]</scope>
    <source>
        <strain evidence="8 9">ATHUM6906</strain>
    </source>
</reference>
<accession>A0ABR0T360</accession>